<dbReference type="RefSeq" id="WP_076760624.1">
    <property type="nucleotide sequence ID" value="NZ_CP133085.1"/>
</dbReference>
<dbReference type="EMBL" id="MTJL01000008">
    <property type="protein sequence ID" value="OMI08008.1"/>
    <property type="molecule type" value="Genomic_DNA"/>
</dbReference>
<gene>
    <name evidence="5" type="ORF">BW143_05265</name>
</gene>
<dbReference type="InterPro" id="IPR009057">
    <property type="entry name" value="Homeodomain-like_sf"/>
</dbReference>
<accession>A0A1R1RZK2</accession>
<dbReference type="GeneID" id="92789795"/>
<dbReference type="Pfam" id="PF17937">
    <property type="entry name" value="TetR_C_28"/>
    <property type="match status" value="1"/>
</dbReference>
<dbReference type="SUPFAM" id="SSF46689">
    <property type="entry name" value="Homeodomain-like"/>
    <property type="match status" value="1"/>
</dbReference>
<evidence type="ECO:0000256" key="2">
    <source>
        <dbReference type="ARBA" id="ARBA00023125"/>
    </source>
</evidence>
<dbReference type="InterPro" id="IPR036271">
    <property type="entry name" value="Tet_transcr_reg_TetR-rel_C_sf"/>
</dbReference>
<dbReference type="InterPro" id="IPR001647">
    <property type="entry name" value="HTH_TetR"/>
</dbReference>
<feature type="DNA-binding region" description="H-T-H motif" evidence="3">
    <location>
        <begin position="24"/>
        <end position="43"/>
    </location>
</feature>
<dbReference type="InterPro" id="IPR041479">
    <property type="entry name" value="TetR_CgmR_C"/>
</dbReference>
<dbReference type="Pfam" id="PF00440">
    <property type="entry name" value="TetR_N"/>
    <property type="match status" value="1"/>
</dbReference>
<dbReference type="AlphaFoldDB" id="A0A1R1RZK2"/>
<evidence type="ECO:0000313" key="6">
    <source>
        <dbReference type="Proteomes" id="UP000187367"/>
    </source>
</evidence>
<dbReference type="InterPro" id="IPR050624">
    <property type="entry name" value="HTH-type_Tx_Regulator"/>
</dbReference>
<dbReference type="PANTHER" id="PTHR43479:SF11">
    <property type="entry name" value="ACREF_ENVCD OPERON REPRESSOR-RELATED"/>
    <property type="match status" value="1"/>
</dbReference>
<keyword evidence="1" id="KW-0678">Repressor</keyword>
<dbReference type="SUPFAM" id="SSF48498">
    <property type="entry name" value="Tetracyclin repressor-like, C-terminal domain"/>
    <property type="match status" value="1"/>
</dbReference>
<proteinExistence type="predicted"/>
<protein>
    <submittedName>
        <fullName evidence="5">TetR family transcriptional regulator</fullName>
    </submittedName>
</protein>
<accession>A0A1R1QTP0</accession>
<dbReference type="Proteomes" id="UP000187367">
    <property type="component" value="Unassembled WGS sequence"/>
</dbReference>
<dbReference type="OrthoDB" id="9806334at2"/>
<evidence type="ECO:0000313" key="5">
    <source>
        <dbReference type="EMBL" id="OMI08008.1"/>
    </source>
</evidence>
<dbReference type="Gene3D" id="1.10.357.10">
    <property type="entry name" value="Tetracycline Repressor, domain 2"/>
    <property type="match status" value="1"/>
</dbReference>
<evidence type="ECO:0000256" key="3">
    <source>
        <dbReference type="PROSITE-ProRule" id="PRU00335"/>
    </source>
</evidence>
<feature type="domain" description="HTH tetR-type" evidence="4">
    <location>
        <begin position="1"/>
        <end position="61"/>
    </location>
</feature>
<dbReference type="GO" id="GO:0003677">
    <property type="term" value="F:DNA binding"/>
    <property type="evidence" value="ECO:0007669"/>
    <property type="project" value="UniProtKB-UniRule"/>
</dbReference>
<name>A0A1R1RZK2_9BACI</name>
<evidence type="ECO:0000259" key="4">
    <source>
        <dbReference type="PROSITE" id="PS50977"/>
    </source>
</evidence>
<dbReference type="PANTHER" id="PTHR43479">
    <property type="entry name" value="ACREF/ENVCD OPERON REPRESSOR-RELATED"/>
    <property type="match status" value="1"/>
</dbReference>
<comment type="caution">
    <text evidence="5">The sequence shown here is derived from an EMBL/GenBank/DDBJ whole genome shotgun (WGS) entry which is preliminary data.</text>
</comment>
<sequence length="180" mass="20653">MSKKDEIFEAASKTITEKGLKHLTLNSVAKEANMTKAGLLYHFSSKEELIREMNQNAISSFRSLLQQYQAKLGPCRGAYVKSFMLATLDDFRMKNTIQLCTSVLATAAYDEGLLKPWREFYAEFKKRALKELSNPALAHLIRLACDGIWFSEMFQLEPLDHEEKALLLNHVMKLIEEDFI</sequence>
<evidence type="ECO:0000256" key="1">
    <source>
        <dbReference type="ARBA" id="ARBA00022491"/>
    </source>
</evidence>
<keyword evidence="6" id="KW-1185">Reference proteome</keyword>
<dbReference type="PRINTS" id="PR00455">
    <property type="entry name" value="HTHTETR"/>
</dbReference>
<organism evidence="5 6">
    <name type="scientific">Bacillus swezeyi</name>
    <dbReference type="NCBI Taxonomy" id="1925020"/>
    <lineage>
        <taxon>Bacteria</taxon>
        <taxon>Bacillati</taxon>
        <taxon>Bacillota</taxon>
        <taxon>Bacilli</taxon>
        <taxon>Bacillales</taxon>
        <taxon>Bacillaceae</taxon>
        <taxon>Bacillus</taxon>
    </lineage>
</organism>
<reference evidence="5 6" key="1">
    <citation type="submission" date="2017-01" db="EMBL/GenBank/DDBJ databases">
        <title>Bacillus phylogenomics.</title>
        <authorList>
            <person name="Dunlap C."/>
        </authorList>
    </citation>
    <scope>NUCLEOTIDE SEQUENCE [LARGE SCALE GENOMIC DNA]</scope>
    <source>
        <strain evidence="5 6">NRRL B-41282</strain>
    </source>
</reference>
<keyword evidence="2 3" id="KW-0238">DNA-binding</keyword>
<dbReference type="PROSITE" id="PS50977">
    <property type="entry name" value="HTH_TETR_2"/>
    <property type="match status" value="1"/>
</dbReference>